<dbReference type="SUPFAM" id="SSF52540">
    <property type="entry name" value="P-loop containing nucleoside triphosphate hydrolases"/>
    <property type="match status" value="1"/>
</dbReference>
<evidence type="ECO:0000313" key="6">
    <source>
        <dbReference type="Proteomes" id="UP000294543"/>
    </source>
</evidence>
<dbReference type="PROSITE" id="PS00211">
    <property type="entry name" value="ABC_TRANSPORTER_1"/>
    <property type="match status" value="1"/>
</dbReference>
<dbReference type="PANTHER" id="PTHR24220:SF685">
    <property type="entry name" value="ABC TRANSPORTER RELATED"/>
    <property type="match status" value="1"/>
</dbReference>
<dbReference type="GO" id="GO:0005524">
    <property type="term" value="F:ATP binding"/>
    <property type="evidence" value="ECO:0007669"/>
    <property type="project" value="UniProtKB-KW"/>
</dbReference>
<proteinExistence type="predicted"/>
<dbReference type="GO" id="GO:0016887">
    <property type="term" value="F:ATP hydrolysis activity"/>
    <property type="evidence" value="ECO:0007669"/>
    <property type="project" value="InterPro"/>
</dbReference>
<dbReference type="InterPro" id="IPR017911">
    <property type="entry name" value="MacB-like_ATP-bd"/>
</dbReference>
<keyword evidence="2" id="KW-0547">Nucleotide-binding</keyword>
<evidence type="ECO:0000259" key="4">
    <source>
        <dbReference type="PROSITE" id="PS50893"/>
    </source>
</evidence>
<comment type="caution">
    <text evidence="5">The sequence shown here is derived from an EMBL/GenBank/DDBJ whole genome shotgun (WGS) entry which is preliminary data.</text>
</comment>
<dbReference type="Gene3D" id="3.40.50.300">
    <property type="entry name" value="P-loop containing nucleotide triphosphate hydrolases"/>
    <property type="match status" value="1"/>
</dbReference>
<keyword evidence="3 5" id="KW-0067">ATP-binding</keyword>
<dbReference type="EMBL" id="SMKP01000292">
    <property type="protein sequence ID" value="TDD05420.1"/>
    <property type="molecule type" value="Genomic_DNA"/>
</dbReference>
<protein>
    <submittedName>
        <fullName evidence="5">ABC transporter ATP-binding protein</fullName>
    </submittedName>
</protein>
<gene>
    <name evidence="5" type="ORF">E1294_49535</name>
</gene>
<dbReference type="AlphaFoldDB" id="A0A4R4VY39"/>
<sequence>MTALVTCQNLARVYGRGANALVAVHEVTCELRPGEQVAVTGPSGSGKTTLLHLLAGLDRPTAGRIGWPAFDDRPHGRIGVVFQGPSLLPPLNVAENVALPLLVAGLGDAEARERALIALAAIGLAGLAGALPEELSGGQAQRVAVARVLAAEPRLIIADEPTAQLDSDLARRAVDLLTEVASRLDAALVITTHDPLVAARLPQTWTMSDGVLAC</sequence>
<accession>A0A4R4VY39</accession>
<dbReference type="GO" id="GO:0022857">
    <property type="term" value="F:transmembrane transporter activity"/>
    <property type="evidence" value="ECO:0007669"/>
    <property type="project" value="TreeGrafter"/>
</dbReference>
<dbReference type="InterPro" id="IPR003439">
    <property type="entry name" value="ABC_transporter-like_ATP-bd"/>
</dbReference>
<dbReference type="PROSITE" id="PS50893">
    <property type="entry name" value="ABC_TRANSPORTER_2"/>
    <property type="match status" value="1"/>
</dbReference>
<dbReference type="InterPro" id="IPR017871">
    <property type="entry name" value="ABC_transporter-like_CS"/>
</dbReference>
<dbReference type="PANTHER" id="PTHR24220">
    <property type="entry name" value="IMPORT ATP-BINDING PROTEIN"/>
    <property type="match status" value="1"/>
</dbReference>
<reference evidence="5 6" key="1">
    <citation type="submission" date="2019-03" db="EMBL/GenBank/DDBJ databases">
        <title>Draft genome sequences of novel Actinobacteria.</title>
        <authorList>
            <person name="Sahin N."/>
            <person name="Ay H."/>
            <person name="Saygin H."/>
        </authorList>
    </citation>
    <scope>NUCLEOTIDE SEQUENCE [LARGE SCALE GENOMIC DNA]</scope>
    <source>
        <strain evidence="5 6">KC712</strain>
    </source>
</reference>
<dbReference type="CDD" id="cd03255">
    <property type="entry name" value="ABC_MJ0796_LolCDE_FtsE"/>
    <property type="match status" value="1"/>
</dbReference>
<dbReference type="GO" id="GO:0005886">
    <property type="term" value="C:plasma membrane"/>
    <property type="evidence" value="ECO:0007669"/>
    <property type="project" value="TreeGrafter"/>
</dbReference>
<dbReference type="SMART" id="SM00382">
    <property type="entry name" value="AAA"/>
    <property type="match status" value="1"/>
</dbReference>
<evidence type="ECO:0000256" key="1">
    <source>
        <dbReference type="ARBA" id="ARBA00022448"/>
    </source>
</evidence>
<dbReference type="OrthoDB" id="9787227at2"/>
<evidence type="ECO:0000313" key="5">
    <source>
        <dbReference type="EMBL" id="TDD05420.1"/>
    </source>
</evidence>
<name>A0A4R4VY39_9ACTN</name>
<evidence type="ECO:0000256" key="3">
    <source>
        <dbReference type="ARBA" id="ARBA00022840"/>
    </source>
</evidence>
<keyword evidence="6" id="KW-1185">Reference proteome</keyword>
<dbReference type="Pfam" id="PF00005">
    <property type="entry name" value="ABC_tran"/>
    <property type="match status" value="1"/>
</dbReference>
<dbReference type="RefSeq" id="WP_132519525.1">
    <property type="nucleotide sequence ID" value="NZ_SMKP01000292.1"/>
</dbReference>
<evidence type="ECO:0000256" key="2">
    <source>
        <dbReference type="ARBA" id="ARBA00022741"/>
    </source>
</evidence>
<dbReference type="Proteomes" id="UP000294543">
    <property type="component" value="Unassembled WGS sequence"/>
</dbReference>
<feature type="domain" description="ABC transporter" evidence="4">
    <location>
        <begin position="5"/>
        <end position="213"/>
    </location>
</feature>
<dbReference type="InterPro" id="IPR003593">
    <property type="entry name" value="AAA+_ATPase"/>
</dbReference>
<keyword evidence="1" id="KW-0813">Transport</keyword>
<dbReference type="InterPro" id="IPR015854">
    <property type="entry name" value="ABC_transpr_LolD-like"/>
</dbReference>
<dbReference type="InterPro" id="IPR027417">
    <property type="entry name" value="P-loop_NTPase"/>
</dbReference>
<organism evidence="5 6">
    <name type="scientific">Nonomuraea diastatica</name>
    <dbReference type="NCBI Taxonomy" id="1848329"/>
    <lineage>
        <taxon>Bacteria</taxon>
        <taxon>Bacillati</taxon>
        <taxon>Actinomycetota</taxon>
        <taxon>Actinomycetes</taxon>
        <taxon>Streptosporangiales</taxon>
        <taxon>Streptosporangiaceae</taxon>
        <taxon>Nonomuraea</taxon>
    </lineage>
</organism>